<accession>A0AA49GC06</accession>
<dbReference type="RefSeq" id="WP_302124288.1">
    <property type="nucleotide sequence ID" value="NZ_CP129968.2"/>
</dbReference>
<protein>
    <submittedName>
        <fullName evidence="2">Uncharacterized protein</fullName>
    </submittedName>
</protein>
<feature type="signal peptide" evidence="1">
    <location>
        <begin position="1"/>
        <end position="20"/>
    </location>
</feature>
<proteinExistence type="predicted"/>
<organism evidence="2">
    <name type="scientific">Marivirga arenosa</name>
    <dbReference type="NCBI Taxonomy" id="3059076"/>
    <lineage>
        <taxon>Bacteria</taxon>
        <taxon>Pseudomonadati</taxon>
        <taxon>Bacteroidota</taxon>
        <taxon>Cytophagia</taxon>
        <taxon>Cytophagales</taxon>
        <taxon>Marivirgaceae</taxon>
        <taxon>Marivirga</taxon>
    </lineage>
</organism>
<evidence type="ECO:0000256" key="1">
    <source>
        <dbReference type="SAM" id="SignalP"/>
    </source>
</evidence>
<name>A0AA49GC06_9BACT</name>
<keyword evidence="1" id="KW-0732">Signal</keyword>
<evidence type="ECO:0000313" key="2">
    <source>
        <dbReference type="EMBL" id="WKK79974.1"/>
    </source>
</evidence>
<dbReference type="Proteomes" id="UP001232019">
    <property type="component" value="Chromosome"/>
</dbReference>
<dbReference type="KEGG" id="marp:QYS47_22390"/>
<dbReference type="AlphaFoldDB" id="A0AA49GC06"/>
<dbReference type="EMBL" id="CP129968">
    <property type="protein sequence ID" value="WKK79974.1"/>
    <property type="molecule type" value="Genomic_DNA"/>
</dbReference>
<sequence>MKKLNLIFSLLFLIASLTNAQIQDQKIENNKDIARSRIKVYTKTGEEIVGYFISQNKDFLIIETFESGKRKISTQRIKKVESLGDGSGDYGLSEKSYSNLNSMRYMIGTSAFNYEKGVNYIRNNPFTFHRGLTENFSIGVGTSFFTMVIGAPLIYLNPKYTVHLGEYVHYKIGVDAFAVTLVDSFDGAAGAFVNTGFTVGIPDLNITGTAYFGTISDVERINPFYSLSAMARISKRLMVLSEGFYVTTEFNDRYTFLLYGGRLLTDFGSYDLGLIYNAEIARFVPFGIPFFAATIKL</sequence>
<feature type="chain" id="PRO_5041269938" evidence="1">
    <location>
        <begin position="21"/>
        <end position="297"/>
    </location>
</feature>
<reference evidence="2" key="1">
    <citation type="submission" date="2023-08" db="EMBL/GenBank/DDBJ databases">
        <title>Comparative genomics and taxonomic characterization of three novel marine species of genus Marivirga.</title>
        <authorList>
            <person name="Muhammad N."/>
            <person name="Kim S.-G."/>
        </authorList>
    </citation>
    <scope>NUCLEOTIDE SEQUENCE</scope>
    <source>
        <strain evidence="2">BKB1-2</strain>
    </source>
</reference>
<gene>
    <name evidence="2" type="ORF">QYS47_22390</name>
</gene>